<sequence length="264" mass="30930">AVIYKKLGFVYSRAIETADTAEDFLEHSNRAVKAYKEAANLFKQIKNLPENLECEAEVFYVNGFIAGSVLEGKNAYNKSFKLFIKSSEYYSEDDNQENLARILSRAAMVSSQKSLYLDDRRELEEFHQKCRESLKKALKFSKNVENVQFLSESIFSEGMLNSIPILITLFQKDEQYKKYLEKLFLRIDESLRLTEASKDPRSLGWIYFTHGNLSCMYANFFIEEEREQRKAFDKGLELLEQALDFSRKAKMKIQIVLSLFWINW</sequence>
<name>X1QRJ0_9ZZZZ</name>
<accession>X1QRJ0</accession>
<evidence type="ECO:0000313" key="1">
    <source>
        <dbReference type="EMBL" id="GAI45889.1"/>
    </source>
</evidence>
<feature type="non-terminal residue" evidence="1">
    <location>
        <position position="264"/>
    </location>
</feature>
<dbReference type="InterPro" id="IPR011990">
    <property type="entry name" value="TPR-like_helical_dom_sf"/>
</dbReference>
<dbReference type="EMBL" id="BARV01025652">
    <property type="protein sequence ID" value="GAI45889.1"/>
    <property type="molecule type" value="Genomic_DNA"/>
</dbReference>
<proteinExistence type="predicted"/>
<reference evidence="1" key="1">
    <citation type="journal article" date="2014" name="Front. Microbiol.">
        <title>High frequency of phylogenetically diverse reductive dehalogenase-homologous genes in deep subseafloor sedimentary metagenomes.</title>
        <authorList>
            <person name="Kawai M."/>
            <person name="Futagami T."/>
            <person name="Toyoda A."/>
            <person name="Takaki Y."/>
            <person name="Nishi S."/>
            <person name="Hori S."/>
            <person name="Arai W."/>
            <person name="Tsubouchi T."/>
            <person name="Morono Y."/>
            <person name="Uchiyama I."/>
            <person name="Ito T."/>
            <person name="Fujiyama A."/>
            <person name="Inagaki F."/>
            <person name="Takami H."/>
        </authorList>
    </citation>
    <scope>NUCLEOTIDE SEQUENCE</scope>
    <source>
        <strain evidence="1">Expedition CK06-06</strain>
    </source>
</reference>
<dbReference type="Gene3D" id="1.25.40.10">
    <property type="entry name" value="Tetratricopeptide repeat domain"/>
    <property type="match status" value="1"/>
</dbReference>
<gene>
    <name evidence="1" type="ORF">S06H3_41594</name>
</gene>
<comment type="caution">
    <text evidence="1">The sequence shown here is derived from an EMBL/GenBank/DDBJ whole genome shotgun (WGS) entry which is preliminary data.</text>
</comment>
<evidence type="ECO:0008006" key="2">
    <source>
        <dbReference type="Google" id="ProtNLM"/>
    </source>
</evidence>
<feature type="non-terminal residue" evidence="1">
    <location>
        <position position="1"/>
    </location>
</feature>
<dbReference type="AlphaFoldDB" id="X1QRJ0"/>
<organism evidence="1">
    <name type="scientific">marine sediment metagenome</name>
    <dbReference type="NCBI Taxonomy" id="412755"/>
    <lineage>
        <taxon>unclassified sequences</taxon>
        <taxon>metagenomes</taxon>
        <taxon>ecological metagenomes</taxon>
    </lineage>
</organism>
<protein>
    <recommendedName>
        <fullName evidence="2">MalT-like TPR region domain-containing protein</fullName>
    </recommendedName>
</protein>